<protein>
    <submittedName>
        <fullName evidence="3">Sugar hydrolase</fullName>
    </submittedName>
</protein>
<dbReference type="STRING" id="1552123.EP57_02735"/>
<dbReference type="InterPro" id="IPR012341">
    <property type="entry name" value="6hp_glycosidase-like_sf"/>
</dbReference>
<dbReference type="PANTHER" id="PTHR34987">
    <property type="entry name" value="C, PUTATIVE (AFU_ORTHOLOGUE AFUA_3G02880)-RELATED"/>
    <property type="match status" value="1"/>
</dbReference>
<evidence type="ECO:0000259" key="1">
    <source>
        <dbReference type="Pfam" id="PF17389"/>
    </source>
</evidence>
<sequence>MNIQVNEDVIIKKNTAFLKKAEQLRKPLLHQEVTAKSIVEVEADASMIHGWKMRQIAPISDLDNYVLGQGDSITVDFGEHVVGFPSLSILPIGSPPDAPLYLKLTFGEMPVEIAEPFANYDGWLSKSWLQEAHYHVDVLPHTLDMARRYSFRYVKIEVIDSSPKYKVALQHVKIKTVSSANPDTLKETPNTSDFFQKLDYVSVKTLNDCMQDVFEDGPKRDRRLWLGDLYLQAQTNYETFQNQDLVKRCLYLFAGLTDADGRVAANLFIEPEPIPDDTYLVDYALYFMMTLHDYYHATGDIDTLTELWPVALDQIRFAETLLDERYLAVEQPYWWAFMDWNDTLEKQVPVQGLFIFTLKQAISLAKILHSESTEKLTTLLENTTEAAKKHLWDSEQKLFVSSSSQQISWHSQIWMVLAGILPNEEAEALLKRTQDLAPEIGLTTPFAHHFLVEAWLKVGNKEAAKQVLVGYWGDMLHQGADTFWELFKPNNLSFSPYGSHLINSYCHAWSCTPAYFIRKYNL</sequence>
<feature type="domain" description="Glycosyl hydrolase family 78 alpha-rhamnosidase N-terminal" evidence="2">
    <location>
        <begin position="36"/>
        <end position="175"/>
    </location>
</feature>
<evidence type="ECO:0000313" key="3">
    <source>
        <dbReference type="EMBL" id="KGL43512.1"/>
    </source>
</evidence>
<accession>A0A099WEV7</accession>
<gene>
    <name evidence="3" type="ORF">EP57_02735</name>
</gene>
<feature type="domain" description="Alpha-L-rhamnosidase six-hairpin glycosidase" evidence="1">
    <location>
        <begin position="193"/>
        <end position="518"/>
    </location>
</feature>
<dbReference type="Proteomes" id="UP000029844">
    <property type="component" value="Unassembled WGS sequence"/>
</dbReference>
<name>A0A099WEV7_9LIST</name>
<dbReference type="InterPro" id="IPR035396">
    <property type="entry name" value="Bac_rhamnosid6H"/>
</dbReference>
<dbReference type="PANTHER" id="PTHR34987:SF4">
    <property type="entry name" value="ALPHA-L-RHAMNOSIDASE C-TERMINAL DOMAIN-CONTAINING PROTEIN"/>
    <property type="match status" value="1"/>
</dbReference>
<dbReference type="OrthoDB" id="9815108at2"/>
<dbReference type="SUPFAM" id="SSF48208">
    <property type="entry name" value="Six-hairpin glycosidases"/>
    <property type="match status" value="1"/>
</dbReference>
<evidence type="ECO:0000259" key="2">
    <source>
        <dbReference type="Pfam" id="PF21104"/>
    </source>
</evidence>
<dbReference type="eggNOG" id="COG3408">
    <property type="taxonomic scope" value="Bacteria"/>
</dbReference>
<dbReference type="Pfam" id="PF21104">
    <property type="entry name" value="Glyco_hydro_78_N"/>
    <property type="match status" value="1"/>
</dbReference>
<dbReference type="GeneID" id="58716349"/>
<dbReference type="Pfam" id="PF17389">
    <property type="entry name" value="Bac_rhamnosid6H"/>
    <property type="match status" value="1"/>
</dbReference>
<dbReference type="AlphaFoldDB" id="A0A099WEV7"/>
<dbReference type="GO" id="GO:0016787">
    <property type="term" value="F:hydrolase activity"/>
    <property type="evidence" value="ECO:0007669"/>
    <property type="project" value="UniProtKB-KW"/>
</dbReference>
<proteinExistence type="predicted"/>
<dbReference type="Gene3D" id="1.50.10.10">
    <property type="match status" value="1"/>
</dbReference>
<reference evidence="3 4" key="1">
    <citation type="submission" date="2014-05" db="EMBL/GenBank/DDBJ databases">
        <title>Novel Listeriaceae from food processing environments.</title>
        <authorList>
            <person name="den Bakker H.C."/>
        </authorList>
    </citation>
    <scope>NUCLEOTIDE SEQUENCE [LARGE SCALE GENOMIC DNA]</scope>
    <source>
        <strain evidence="3 4">FSL A5-0281</strain>
    </source>
</reference>
<organism evidence="3 4">
    <name type="scientific">Listeria booriae</name>
    <dbReference type="NCBI Taxonomy" id="1552123"/>
    <lineage>
        <taxon>Bacteria</taxon>
        <taxon>Bacillati</taxon>
        <taxon>Bacillota</taxon>
        <taxon>Bacilli</taxon>
        <taxon>Bacillales</taxon>
        <taxon>Listeriaceae</taxon>
        <taxon>Listeria</taxon>
    </lineage>
</organism>
<dbReference type="InterPro" id="IPR049164">
    <property type="entry name" value="Glyco_hydro_78_N"/>
</dbReference>
<evidence type="ECO:0000313" key="4">
    <source>
        <dbReference type="Proteomes" id="UP000029844"/>
    </source>
</evidence>
<keyword evidence="4" id="KW-1185">Reference proteome</keyword>
<dbReference type="InterPro" id="IPR008928">
    <property type="entry name" value="6-hairpin_glycosidase_sf"/>
</dbReference>
<dbReference type="GO" id="GO:0005975">
    <property type="term" value="P:carbohydrate metabolic process"/>
    <property type="evidence" value="ECO:0007669"/>
    <property type="project" value="InterPro"/>
</dbReference>
<keyword evidence="3" id="KW-0378">Hydrolase</keyword>
<dbReference type="EMBL" id="JNFA01000005">
    <property type="protein sequence ID" value="KGL43512.1"/>
    <property type="molecule type" value="Genomic_DNA"/>
</dbReference>
<comment type="caution">
    <text evidence="3">The sequence shown here is derived from an EMBL/GenBank/DDBJ whole genome shotgun (WGS) entry which is preliminary data.</text>
</comment>
<dbReference type="RefSeq" id="WP_036083975.1">
    <property type="nucleotide sequence ID" value="NZ_CBCSHQ010000001.1"/>
</dbReference>